<dbReference type="EMBL" id="JABAGA010000018">
    <property type="protein sequence ID" value="NMF10432.1"/>
    <property type="molecule type" value="Genomic_DNA"/>
</dbReference>
<reference evidence="5 6" key="1">
    <citation type="submission" date="2020-04" db="EMBL/GenBank/DDBJ databases">
        <authorList>
            <person name="Hitch T.C.A."/>
            <person name="Wylensek D."/>
            <person name="Clavel T."/>
        </authorList>
    </citation>
    <scope>NUCLEOTIDE SEQUENCE [LARGE SCALE GENOMIC DNA]</scope>
    <source>
        <strain evidence="5 6">BL-383-APC-2I</strain>
    </source>
</reference>
<dbReference type="Pfam" id="PF06114">
    <property type="entry name" value="Peptidase_M78"/>
    <property type="match status" value="1"/>
</dbReference>
<gene>
    <name evidence="5" type="ORF">HF852_12710</name>
</gene>
<evidence type="ECO:0000256" key="2">
    <source>
        <dbReference type="SAM" id="MobiDB-lite"/>
    </source>
</evidence>
<organism evidence="5 6">
    <name type="scientific">Corynebacterium xerosis</name>
    <dbReference type="NCBI Taxonomy" id="1725"/>
    <lineage>
        <taxon>Bacteria</taxon>
        <taxon>Bacillati</taxon>
        <taxon>Actinomycetota</taxon>
        <taxon>Actinomycetes</taxon>
        <taxon>Mycobacteriales</taxon>
        <taxon>Corynebacteriaceae</taxon>
        <taxon>Corynebacterium</taxon>
    </lineage>
</organism>
<evidence type="ECO:0000256" key="1">
    <source>
        <dbReference type="SAM" id="Coils"/>
    </source>
</evidence>
<feature type="coiled-coil region" evidence="1">
    <location>
        <begin position="1"/>
        <end position="28"/>
    </location>
</feature>
<evidence type="ECO:0000313" key="6">
    <source>
        <dbReference type="Proteomes" id="UP000589552"/>
    </source>
</evidence>
<proteinExistence type="predicted"/>
<sequence>MATKDERRQIAEKNLAALHENIAAAVEAMQTPEGWKAWLDITASFPQYSLNNQLALLKQSVDRGTNPRAFASFRRWKDAGYPVRKGEQSFRVLGPVLKKRPHDKESGKPLTEGEADNRDPSTIAWKRVPVAFKAVPVFEISQTEGAELTQIPEELVPEKLTGLAPDGLIERLTAYAASHDTPVEYQPLAQLGGANGYFRANRDGSNRRIVVGADLDEAARAKTLIHEIAHMRLHIGQRDMDTSTKEIEAESTAYVVAAQFGLDTSQYTFRYVGGWSGYDADAIRQTAQRVIDISAEITDAVRVTEEVDSDANAEERAADLTSRTEVVAGQATETADAIEGARATISLADTSQNHAATVRQSAYSTAAHHGLGVASEVLHDGTLSLTRDDAANLTVEINDDAGDVRLSWTSYDWEPHGMEYQGEWEQSLSSTDALESIKSTVRAWAVDSNPVETRGQEDIDELSAATTSAPGVDAAAPVFTSDDLVGDEALTDDGAIRRGDFIISRGSSSEPPLIVTDGSGNRHHTAMIADVDRIRQFIDIWQEDRNSIGHDDPLISATDMRVERQANGDDASADTITARQIRSNRASRPGIIHYAGTFTPTTPASENEVPTSSHAIAAPTPPSFTEAMDTMLSATSDGQYALDIGIPTNAPSLPEESTRSSDVEL</sequence>
<dbReference type="Proteomes" id="UP000589552">
    <property type="component" value="Unassembled WGS sequence"/>
</dbReference>
<name>A0A7X9SYJ1_9CORY</name>
<feature type="domain" description="N-terminal" evidence="4">
    <location>
        <begin position="18"/>
        <end position="138"/>
    </location>
</feature>
<feature type="compositionally biased region" description="Basic and acidic residues" evidence="2">
    <location>
        <begin position="656"/>
        <end position="665"/>
    </location>
</feature>
<dbReference type="Pfam" id="PF08401">
    <property type="entry name" value="ArdcN"/>
    <property type="match status" value="1"/>
</dbReference>
<dbReference type="GO" id="GO:0003697">
    <property type="term" value="F:single-stranded DNA binding"/>
    <property type="evidence" value="ECO:0007669"/>
    <property type="project" value="InterPro"/>
</dbReference>
<dbReference type="AlphaFoldDB" id="A0A7X9SYJ1"/>
<protein>
    <submittedName>
        <fullName evidence="5">DUF1738 domain-containing protein</fullName>
    </submittedName>
</protein>
<keyword evidence="1" id="KW-0175">Coiled coil</keyword>
<accession>A0A7X9SYJ1</accession>
<evidence type="ECO:0000259" key="4">
    <source>
        <dbReference type="Pfam" id="PF08401"/>
    </source>
</evidence>
<feature type="region of interest" description="Disordered" evidence="2">
    <location>
        <begin position="646"/>
        <end position="665"/>
    </location>
</feature>
<evidence type="ECO:0000313" key="5">
    <source>
        <dbReference type="EMBL" id="NMF10432.1"/>
    </source>
</evidence>
<feature type="region of interest" description="Disordered" evidence="2">
    <location>
        <begin position="96"/>
        <end position="120"/>
    </location>
</feature>
<dbReference type="InterPro" id="IPR010359">
    <property type="entry name" value="IrrE_HExxH"/>
</dbReference>
<feature type="domain" description="IrrE N-terminal-like" evidence="3">
    <location>
        <begin position="192"/>
        <end position="265"/>
    </location>
</feature>
<comment type="caution">
    <text evidence="5">The sequence shown here is derived from an EMBL/GenBank/DDBJ whole genome shotgun (WGS) entry which is preliminary data.</text>
</comment>
<dbReference type="RefSeq" id="WP_168938513.1">
    <property type="nucleotide sequence ID" value="NZ_JABAGA010000018.1"/>
</dbReference>
<dbReference type="InterPro" id="IPR013610">
    <property type="entry name" value="ArdC_N"/>
</dbReference>
<evidence type="ECO:0000259" key="3">
    <source>
        <dbReference type="Pfam" id="PF06114"/>
    </source>
</evidence>